<dbReference type="FunFam" id="3.40.850.10:FF:000074">
    <property type="entry name" value="p-loop containing nucleoside triphosphate hydrolase superfamily protein"/>
    <property type="match status" value="1"/>
</dbReference>
<dbReference type="PANTHER" id="PTHR47972">
    <property type="entry name" value="KINESIN-LIKE PROTEIN KLP-3"/>
    <property type="match status" value="1"/>
</dbReference>
<evidence type="ECO:0000256" key="6">
    <source>
        <dbReference type="ARBA" id="ARBA00023175"/>
    </source>
</evidence>
<dbReference type="InterPro" id="IPR027640">
    <property type="entry name" value="Kinesin-like_fam"/>
</dbReference>
<evidence type="ECO:0000256" key="3">
    <source>
        <dbReference type="ARBA" id="ARBA00022741"/>
    </source>
</evidence>
<dbReference type="Pfam" id="PF00225">
    <property type="entry name" value="Kinesin"/>
    <property type="match status" value="1"/>
</dbReference>
<comment type="similarity">
    <text evidence="1">Belongs to the TRAFAC class myosin-kinesin ATPase superfamily. Kinesin family. KIN-14 subfamily.</text>
</comment>
<dbReference type="SUPFAM" id="SSF52540">
    <property type="entry name" value="P-loop containing nucleoside triphosphate hydrolases"/>
    <property type="match status" value="1"/>
</dbReference>
<evidence type="ECO:0000256" key="8">
    <source>
        <dbReference type="SAM" id="Coils"/>
    </source>
</evidence>
<feature type="binding site" evidence="7">
    <location>
        <begin position="184"/>
        <end position="191"/>
    </location>
    <ligand>
        <name>ATP</name>
        <dbReference type="ChEBI" id="CHEBI:30616"/>
    </ligand>
</feature>
<dbReference type="InterPro" id="IPR001752">
    <property type="entry name" value="Kinesin_motor_dom"/>
</dbReference>
<gene>
    <name evidence="10" type="ORF">FH972_009525</name>
</gene>
<feature type="coiled-coil region" evidence="8">
    <location>
        <begin position="70"/>
        <end position="97"/>
    </location>
</feature>
<keyword evidence="3 7" id="KW-0547">Nucleotide-binding</keyword>
<dbReference type="EMBL" id="CM017324">
    <property type="protein sequence ID" value="KAE8036893.1"/>
    <property type="molecule type" value="Genomic_DNA"/>
</dbReference>
<dbReference type="PRINTS" id="PR00380">
    <property type="entry name" value="KINESINHEAVY"/>
</dbReference>
<dbReference type="AlphaFoldDB" id="A0A660KKL3"/>
<reference evidence="10 11" key="1">
    <citation type="submission" date="2019-06" db="EMBL/GenBank/DDBJ databases">
        <title>A chromosomal-level reference genome of Carpinus fangiana (Coryloideae, Betulaceae).</title>
        <authorList>
            <person name="Yang X."/>
            <person name="Wang Z."/>
            <person name="Zhang L."/>
            <person name="Hao G."/>
            <person name="Liu J."/>
            <person name="Yang Y."/>
        </authorList>
    </citation>
    <scope>NUCLEOTIDE SEQUENCE [LARGE SCALE GENOMIC DNA]</scope>
    <source>
        <strain evidence="10">Cfa_2016G</strain>
        <tissue evidence="10">Leaf</tissue>
    </source>
</reference>
<dbReference type="OrthoDB" id="3176171at2759"/>
<feature type="domain" description="Kinesin motor" evidence="9">
    <location>
        <begin position="104"/>
        <end position="427"/>
    </location>
</feature>
<keyword evidence="2" id="KW-0493">Microtubule</keyword>
<protein>
    <recommendedName>
        <fullName evidence="9">Kinesin motor domain-containing protein</fullName>
    </recommendedName>
</protein>
<evidence type="ECO:0000256" key="4">
    <source>
        <dbReference type="ARBA" id="ARBA00022840"/>
    </source>
</evidence>
<dbReference type="InterPro" id="IPR036961">
    <property type="entry name" value="Kinesin_motor_dom_sf"/>
</dbReference>
<name>A0A660KKL3_9ROSI</name>
<evidence type="ECO:0000313" key="11">
    <source>
        <dbReference type="Proteomes" id="UP000327013"/>
    </source>
</evidence>
<dbReference type="GO" id="GO:0008017">
    <property type="term" value="F:microtubule binding"/>
    <property type="evidence" value="ECO:0007669"/>
    <property type="project" value="InterPro"/>
</dbReference>
<dbReference type="GO" id="GO:0005524">
    <property type="term" value="F:ATP binding"/>
    <property type="evidence" value="ECO:0007669"/>
    <property type="project" value="UniProtKB-UniRule"/>
</dbReference>
<evidence type="ECO:0000256" key="1">
    <source>
        <dbReference type="ARBA" id="ARBA00010899"/>
    </source>
</evidence>
<keyword evidence="11" id="KW-1185">Reference proteome</keyword>
<dbReference type="PROSITE" id="PS50067">
    <property type="entry name" value="KINESIN_MOTOR_2"/>
    <property type="match status" value="1"/>
</dbReference>
<dbReference type="Proteomes" id="UP000327013">
    <property type="component" value="Chromosome 4"/>
</dbReference>
<keyword evidence="6 7" id="KW-0505">Motor protein</keyword>
<dbReference type="PANTHER" id="PTHR47972:SF23">
    <property type="entry name" value="KINESIN MOTOR DOMAIN-CONTAINING PROTEIN"/>
    <property type="match status" value="1"/>
</dbReference>
<organism evidence="10 11">
    <name type="scientific">Carpinus fangiana</name>
    <dbReference type="NCBI Taxonomy" id="176857"/>
    <lineage>
        <taxon>Eukaryota</taxon>
        <taxon>Viridiplantae</taxon>
        <taxon>Streptophyta</taxon>
        <taxon>Embryophyta</taxon>
        <taxon>Tracheophyta</taxon>
        <taxon>Spermatophyta</taxon>
        <taxon>Magnoliopsida</taxon>
        <taxon>eudicotyledons</taxon>
        <taxon>Gunneridae</taxon>
        <taxon>Pentapetalae</taxon>
        <taxon>rosids</taxon>
        <taxon>fabids</taxon>
        <taxon>Fagales</taxon>
        <taxon>Betulaceae</taxon>
        <taxon>Carpinus</taxon>
    </lineage>
</organism>
<proteinExistence type="inferred from homology"/>
<evidence type="ECO:0000259" key="9">
    <source>
        <dbReference type="PROSITE" id="PS50067"/>
    </source>
</evidence>
<accession>A0A660KKL3</accession>
<keyword evidence="4 7" id="KW-0067">ATP-binding</keyword>
<dbReference type="GO" id="GO:0007018">
    <property type="term" value="P:microtubule-based movement"/>
    <property type="evidence" value="ECO:0007669"/>
    <property type="project" value="InterPro"/>
</dbReference>
<evidence type="ECO:0000256" key="5">
    <source>
        <dbReference type="ARBA" id="ARBA00023054"/>
    </source>
</evidence>
<dbReference type="Gene3D" id="3.40.850.10">
    <property type="entry name" value="Kinesin motor domain"/>
    <property type="match status" value="1"/>
</dbReference>
<dbReference type="GO" id="GO:0005874">
    <property type="term" value="C:microtubule"/>
    <property type="evidence" value="ECO:0007669"/>
    <property type="project" value="UniProtKB-KW"/>
</dbReference>
<keyword evidence="5 8" id="KW-0175">Coiled coil</keyword>
<dbReference type="InterPro" id="IPR027417">
    <property type="entry name" value="P-loop_NTPase"/>
</dbReference>
<evidence type="ECO:0000256" key="2">
    <source>
        <dbReference type="ARBA" id="ARBA00022701"/>
    </source>
</evidence>
<dbReference type="GO" id="GO:0003777">
    <property type="term" value="F:microtubule motor activity"/>
    <property type="evidence" value="ECO:0007669"/>
    <property type="project" value="InterPro"/>
</dbReference>
<evidence type="ECO:0000313" key="10">
    <source>
        <dbReference type="EMBL" id="KAE8036893.1"/>
    </source>
</evidence>
<sequence>MEPRKPVQNLTETINSLLGRKAHFTSSWVKSVCDIIRSQRSKGPSIELKSANLKTSDSFGNKDDELGGAISKIEDELAALTANISQLNIQRRQVLNDFLDLKGNIRVFCRIRPITVGESFGHFRPVVAFDSSNVLLRLSDNKSKSYSFDKVFQPGSSQDEVFSEVEPVIKSALDGYNACIFAYGQTGTGKTFTMEGTPDFPGVVPRAIEALFKQAVDSNHAFLFTFSMLEIYMGNLKDLLIPQPRKAMDPMPPCLSIQTHPKGGIEIDNLVAIQVSDFNQALRLYRLGCQSRSTASTNSNMNSSRSHSLIRLSITCFNAPERQRETNKVWFVDLGGSERVLKTKAWGRRFEEGKAINLALSALGDVINALQRKRFHVPYRNSKLTQVLKDSLGEGSKTLMLVHVSPKEEDLCETICSLNFATRARSIDLGTVDSTEKRNEREVAMTNLQQKMKMVEEERRNVKRNIERLNEKLETLTRTGPNSSQQLDATHLSIGMPQPNLEILSNKTGDVPIGIMSQLPRFMRPTICSRRKSGVDCQNLEEKHIFPARRRRPVAHRAESVTFPVKGNSDYSSECSISRSSCVLGLNMKGSADIETEYSQDTSECDIKAVTFPEQETSPRGSIYQNSHLSHSEEYGNRLKNKCSPTNFMKVDKWLHLHKNEPSIGSYSYRSKRVLAIPTSEKKYGLNVQKKEHKLRDEKVHNCNFKTKKIFYPEKLEKQVDVEGIRRSILEEVIDKPQTLMEDCLSKDSRSGSKCVFHVIDGDLMIQERDLVYCPVIVDNECGTSFSPNICGSTFYPDYDDNGVNLMSIIQAVKGETRWPDSFLPKNIGCCHVLPSDLDYSVVNPKEDSNVSLSSSAVEPDCQQVPAGVGVENSKKEEFDSSSRSSMKGTIPGPQNLRSQIALLMVNPSPEELTTPCAKSQEYAQNEGILHLLKQKIQIVYASALLGLGFQKLGFEHDFFYGLML</sequence>
<evidence type="ECO:0000256" key="7">
    <source>
        <dbReference type="PROSITE-ProRule" id="PRU00283"/>
    </source>
</evidence>
<dbReference type="SMART" id="SM00129">
    <property type="entry name" value="KISc"/>
    <property type="match status" value="1"/>
</dbReference>
<feature type="coiled-coil region" evidence="8">
    <location>
        <begin position="438"/>
        <end position="479"/>
    </location>
</feature>